<organism evidence="1 2">
    <name type="scientific">Vaccinium darrowii</name>
    <dbReference type="NCBI Taxonomy" id="229202"/>
    <lineage>
        <taxon>Eukaryota</taxon>
        <taxon>Viridiplantae</taxon>
        <taxon>Streptophyta</taxon>
        <taxon>Embryophyta</taxon>
        <taxon>Tracheophyta</taxon>
        <taxon>Spermatophyta</taxon>
        <taxon>Magnoliopsida</taxon>
        <taxon>eudicotyledons</taxon>
        <taxon>Gunneridae</taxon>
        <taxon>Pentapetalae</taxon>
        <taxon>asterids</taxon>
        <taxon>Ericales</taxon>
        <taxon>Ericaceae</taxon>
        <taxon>Vaccinioideae</taxon>
        <taxon>Vaccinieae</taxon>
        <taxon>Vaccinium</taxon>
    </lineage>
</organism>
<reference evidence="1 2" key="1">
    <citation type="journal article" date="2021" name="Hortic Res">
        <title>High-quality reference genome and annotation aids understanding of berry development for evergreen blueberry (Vaccinium darrowii).</title>
        <authorList>
            <person name="Yu J."/>
            <person name="Hulse-Kemp A.M."/>
            <person name="Babiker E."/>
            <person name="Staton M."/>
        </authorList>
    </citation>
    <scope>NUCLEOTIDE SEQUENCE [LARGE SCALE GENOMIC DNA]</scope>
    <source>
        <strain evidence="2">cv. NJ 8807/NJ 8810</strain>
        <tissue evidence="1">Young leaf</tissue>
    </source>
</reference>
<gene>
    <name evidence="1" type="ORF">Vadar_017379</name>
</gene>
<name>A0ACB7ZKR2_9ERIC</name>
<protein>
    <submittedName>
        <fullName evidence="1">Uncharacterized protein</fullName>
    </submittedName>
</protein>
<sequence length="193" mass="21141">MVGQSKSQVANITSIRQGISTAVSYPATTQPRRSPPIICPHTNQKSTIRRIPAAGGVNDVREISTQIQNNTWVLLRVFTVKSLPISLHASLSVFTILEPPLNSQQSRRSDTFSGKLLSSSGKICSRIGVRGKYYRHFRRALGRELNNNIRRVVDLYADLSNSFAKSVEASSEVESGGTTKSDGRGGQKRIRSG</sequence>
<evidence type="ECO:0000313" key="1">
    <source>
        <dbReference type="EMBL" id="KAH7866226.1"/>
    </source>
</evidence>
<dbReference type="Proteomes" id="UP000828048">
    <property type="component" value="Chromosome 9"/>
</dbReference>
<dbReference type="EMBL" id="CM037159">
    <property type="protein sequence ID" value="KAH7866226.1"/>
    <property type="molecule type" value="Genomic_DNA"/>
</dbReference>
<comment type="caution">
    <text evidence="1">The sequence shown here is derived from an EMBL/GenBank/DDBJ whole genome shotgun (WGS) entry which is preliminary data.</text>
</comment>
<evidence type="ECO:0000313" key="2">
    <source>
        <dbReference type="Proteomes" id="UP000828048"/>
    </source>
</evidence>
<accession>A0ACB7ZKR2</accession>
<proteinExistence type="predicted"/>
<keyword evidence="2" id="KW-1185">Reference proteome</keyword>